<dbReference type="Proteomes" id="UP000256650">
    <property type="component" value="Unassembled WGS sequence"/>
</dbReference>
<dbReference type="EMBL" id="NXLS01000005">
    <property type="protein sequence ID" value="RDU62796.1"/>
    <property type="molecule type" value="Genomic_DNA"/>
</dbReference>
<proteinExistence type="predicted"/>
<dbReference type="AlphaFoldDB" id="A0A3D8ICX6"/>
<organism evidence="1 2">
    <name type="scientific">Helicobacter ganmani</name>
    <dbReference type="NCBI Taxonomy" id="60246"/>
    <lineage>
        <taxon>Bacteria</taxon>
        <taxon>Pseudomonadati</taxon>
        <taxon>Campylobacterota</taxon>
        <taxon>Epsilonproteobacteria</taxon>
        <taxon>Campylobacterales</taxon>
        <taxon>Helicobacteraceae</taxon>
        <taxon>Helicobacter</taxon>
    </lineage>
</organism>
<accession>A0A3D8ICX6</accession>
<name>A0A3D8ICX6_9HELI</name>
<comment type="caution">
    <text evidence="1">The sequence shown here is derived from an EMBL/GenBank/DDBJ whole genome shotgun (WGS) entry which is preliminary data.</text>
</comment>
<dbReference type="RefSeq" id="WP_115551722.1">
    <property type="nucleotide sequence ID" value="NZ_CAOOSM010000001.1"/>
</dbReference>
<reference evidence="1 2" key="1">
    <citation type="submission" date="2018-04" db="EMBL/GenBank/DDBJ databases">
        <title>Novel Campyloabacter and Helicobacter Species and Strains.</title>
        <authorList>
            <person name="Mannion A.J."/>
            <person name="Shen Z."/>
            <person name="Fox J.G."/>
        </authorList>
    </citation>
    <scope>NUCLEOTIDE SEQUENCE [LARGE SCALE GENOMIC DNA]</scope>
    <source>
        <strain evidence="1 2">MIT 99-5101</strain>
    </source>
</reference>
<sequence>MKILYAPSSREASDDLHRNVACGFDVLILEALVSMKQKVFYLPNIKTDKAVKDSILEIFKDSITWAKVAPKSIDLCVSDISNIALKYALWTQNPSILCFFGFTSVSFPAEDKYFSLIQSSTHCVYSLKELKESILQYPKLKQEKTKRIQEVVNGEMI</sequence>
<dbReference type="GeneID" id="82535855"/>
<evidence type="ECO:0000313" key="1">
    <source>
        <dbReference type="EMBL" id="RDU62796.1"/>
    </source>
</evidence>
<dbReference type="OrthoDB" id="5324144at2"/>
<keyword evidence="2" id="KW-1185">Reference proteome</keyword>
<gene>
    <name evidence="1" type="ORF">CQA43_06065</name>
</gene>
<evidence type="ECO:0000313" key="2">
    <source>
        <dbReference type="Proteomes" id="UP000256650"/>
    </source>
</evidence>
<protein>
    <submittedName>
        <fullName evidence="1">Uncharacterized protein</fullName>
    </submittedName>
</protein>